<name>A0ABP2ECL1_YERMW</name>
<dbReference type="PANTHER" id="PTHR47751:SF1">
    <property type="entry name" value="SUPERFAMILY HYDROLASE, PUTATIVE (AFU_ORTHOLOGUE AFUA_2G16580)-RELATED"/>
    <property type="match status" value="1"/>
</dbReference>
<reference evidence="3" key="1">
    <citation type="submission" date="2008-12" db="EMBL/GenBank/DDBJ databases">
        <title>Annotation of the Yersinia mollaretii ATCC 43969 genome.</title>
        <authorList>
            <person name="Read T.D."/>
            <person name="Akmal A."/>
            <person name="Bishop-Lilly K."/>
            <person name="Chen P.E."/>
            <person name="Cook C."/>
            <person name="Kiley M.P."/>
            <person name="Lentz S."/>
            <person name="Mateczun A."/>
            <person name="Nagarajan N."/>
            <person name="Nolan N."/>
            <person name="Osborne B.I."/>
            <person name="Pop M."/>
            <person name="Sozhamannan S."/>
            <person name="Stewart A.C."/>
            <person name="Sulakvelidze A."/>
            <person name="Thomason B."/>
            <person name="Willner K."/>
            <person name="Zwick M.E."/>
        </authorList>
    </citation>
    <scope>NUCLEOTIDE SEQUENCE [LARGE SCALE GENOMIC DNA]</scope>
    <source>
        <strain evidence="3">ATCC 43969</strain>
    </source>
</reference>
<keyword evidence="1" id="KW-0732">Signal</keyword>
<proteinExistence type="predicted"/>
<dbReference type="Proteomes" id="UP000003027">
    <property type="component" value="Unassembled WGS sequence"/>
</dbReference>
<dbReference type="PANTHER" id="PTHR47751">
    <property type="entry name" value="SUPERFAMILY HYDROLASE, PUTATIVE (AFU_ORTHOLOGUE AFUA_2G16580)-RELATED"/>
    <property type="match status" value="1"/>
</dbReference>
<organism evidence="3 4">
    <name type="scientific">Yersinia mollaretii (strain ATCC 43969 / DSM 18520 / CIP 103324 / CNY 7263 / WAIP 204)</name>
    <dbReference type="NCBI Taxonomy" id="349967"/>
    <lineage>
        <taxon>Bacteria</taxon>
        <taxon>Pseudomonadati</taxon>
        <taxon>Pseudomonadota</taxon>
        <taxon>Gammaproteobacteria</taxon>
        <taxon>Enterobacterales</taxon>
        <taxon>Yersiniaceae</taxon>
        <taxon>Yersinia</taxon>
    </lineage>
</organism>
<dbReference type="RefSeq" id="WP_004875668.1">
    <property type="nucleotide sequence ID" value="NZ_AALD02000023.1"/>
</dbReference>
<dbReference type="GeneID" id="57919480"/>
<dbReference type="InterPro" id="IPR029058">
    <property type="entry name" value="AB_hydrolase_fold"/>
</dbReference>
<dbReference type="Pfam" id="PF01738">
    <property type="entry name" value="DLH"/>
    <property type="match status" value="1"/>
</dbReference>
<keyword evidence="4" id="KW-1185">Reference proteome</keyword>
<feature type="domain" description="Dienelactone hydrolase" evidence="2">
    <location>
        <begin position="92"/>
        <end position="199"/>
    </location>
</feature>
<dbReference type="InterPro" id="IPR002925">
    <property type="entry name" value="Dienelactn_hydro"/>
</dbReference>
<dbReference type="EMBL" id="AALD02000023">
    <property type="protein sequence ID" value="EEQ10172.1"/>
    <property type="molecule type" value="Genomic_DNA"/>
</dbReference>
<accession>A0ABP2ECL1</accession>
<gene>
    <name evidence="3" type="ORF">ymoll0001_22840</name>
</gene>
<comment type="caution">
    <text evidence="3">The sequence shown here is derived from an EMBL/GenBank/DDBJ whole genome shotgun (WGS) entry which is preliminary data.</text>
</comment>
<evidence type="ECO:0000256" key="1">
    <source>
        <dbReference type="SAM" id="SignalP"/>
    </source>
</evidence>
<evidence type="ECO:0000259" key="2">
    <source>
        <dbReference type="Pfam" id="PF01738"/>
    </source>
</evidence>
<keyword evidence="3" id="KW-0378">Hydrolase</keyword>
<dbReference type="Gene3D" id="1.10.10.800">
    <property type="match status" value="1"/>
</dbReference>
<protein>
    <submittedName>
        <fullName evidence="3">Hydrolase of the alpha/beta superfamily</fullName>
    </submittedName>
</protein>
<feature type="signal peptide" evidence="1">
    <location>
        <begin position="1"/>
        <end position="42"/>
    </location>
</feature>
<dbReference type="Gene3D" id="3.40.50.1820">
    <property type="entry name" value="alpha/beta hydrolase"/>
    <property type="match status" value="1"/>
</dbReference>
<dbReference type="InterPro" id="IPR051411">
    <property type="entry name" value="Polyketide_trans_af380"/>
</dbReference>
<evidence type="ECO:0000313" key="3">
    <source>
        <dbReference type="EMBL" id="EEQ10172.1"/>
    </source>
</evidence>
<sequence length="374" mass="40662">MKHNVCKAISVLKSASTFKTSPIFKSSLLAAVITFSSGGAMAADYKLNPFTLAYDDAITENVKGKVNIHPVTYKLNGLDISANVYTLANYDPAKKYPAVVVAHPNGGVKEQVAGLYAQRLAEQGYITVTADAAYQGASGGLPRNVDKPAYRIEDIHGMADFISQYPGVDTARLGLLGICGGGGYSLKAAQTDKRFSAIATLSMFDSGLVRRNGYQDSQLSTIQERLKQASDARAQEAAGGEVIYLGDAKLTDEQIAKLPFDLYRQGFEYYGKTHAHPNSTFRYTASSLLDLMRFDAASNMDLINKPLLMIAGSKADSLYMTEKAFKGATAAKDKELFLIEGATHIETYWKPEYVNQAMGKLDQFFGKNLSKTEI</sequence>
<evidence type="ECO:0000313" key="4">
    <source>
        <dbReference type="Proteomes" id="UP000003027"/>
    </source>
</evidence>
<dbReference type="GO" id="GO:0016787">
    <property type="term" value="F:hydrolase activity"/>
    <property type="evidence" value="ECO:0007669"/>
    <property type="project" value="UniProtKB-KW"/>
</dbReference>
<feature type="chain" id="PRO_5047475792" evidence="1">
    <location>
        <begin position="43"/>
        <end position="374"/>
    </location>
</feature>
<dbReference type="SUPFAM" id="SSF53474">
    <property type="entry name" value="alpha/beta-Hydrolases"/>
    <property type="match status" value="1"/>
</dbReference>